<dbReference type="Proteomes" id="UP001642409">
    <property type="component" value="Unassembled WGS sequence"/>
</dbReference>
<keyword evidence="1" id="KW-0472">Membrane</keyword>
<gene>
    <name evidence="2" type="ORF">HINF_LOCUS37399</name>
    <name evidence="3" type="ORF">HINF_LOCUS62801</name>
</gene>
<evidence type="ECO:0000313" key="4">
    <source>
        <dbReference type="Proteomes" id="UP001642409"/>
    </source>
</evidence>
<dbReference type="EMBL" id="CAXDID020000387">
    <property type="protein sequence ID" value="CAL6085682.1"/>
    <property type="molecule type" value="Genomic_DNA"/>
</dbReference>
<evidence type="ECO:0000313" key="2">
    <source>
        <dbReference type="EMBL" id="CAI9949754.1"/>
    </source>
</evidence>
<keyword evidence="4" id="KW-1185">Reference proteome</keyword>
<reference evidence="3 4" key="2">
    <citation type="submission" date="2024-07" db="EMBL/GenBank/DDBJ databases">
        <authorList>
            <person name="Akdeniz Z."/>
        </authorList>
    </citation>
    <scope>NUCLEOTIDE SEQUENCE [LARGE SCALE GENOMIC DNA]</scope>
</reference>
<reference evidence="2" key="1">
    <citation type="submission" date="2023-06" db="EMBL/GenBank/DDBJ databases">
        <authorList>
            <person name="Kurt Z."/>
        </authorList>
    </citation>
    <scope>NUCLEOTIDE SEQUENCE</scope>
</reference>
<organism evidence="2">
    <name type="scientific">Hexamita inflata</name>
    <dbReference type="NCBI Taxonomy" id="28002"/>
    <lineage>
        <taxon>Eukaryota</taxon>
        <taxon>Metamonada</taxon>
        <taxon>Diplomonadida</taxon>
        <taxon>Hexamitidae</taxon>
        <taxon>Hexamitinae</taxon>
        <taxon>Hexamita</taxon>
    </lineage>
</organism>
<feature type="transmembrane region" description="Helical" evidence="1">
    <location>
        <begin position="413"/>
        <end position="436"/>
    </location>
</feature>
<proteinExistence type="predicted"/>
<accession>A0AA86Q0D6</accession>
<dbReference type="AlphaFoldDB" id="A0AA86Q0D6"/>
<evidence type="ECO:0000313" key="3">
    <source>
        <dbReference type="EMBL" id="CAL6085682.1"/>
    </source>
</evidence>
<keyword evidence="1" id="KW-1133">Transmembrane helix</keyword>
<evidence type="ECO:0000256" key="1">
    <source>
        <dbReference type="SAM" id="Phobius"/>
    </source>
</evidence>
<protein>
    <submittedName>
        <fullName evidence="3">Hypothetical_protein</fullName>
    </submittedName>
</protein>
<sequence length="469" mass="52906">MFVIIPVLNSVFIPQMQSHNLHLTSVSQDNVSQVTVCANTVFQVHSNSSLMARGMNNYLFKNKEQLDFVYIHIDGVSQLYCNVDDQRLYLVFQNKSMFAETPTSTFELVLENVLQISGFFGITFVLTTSQLLVKGNCDSSRICGITPTGTYDVFTPIVLQEIDVQNIERIDFETQWSKFLFIYMKNGDSFALGDNAQDILPVKKLINSYQFLIGSNIKQVQVGINLQKQTPRGFYVKQSTAYYFEGKESVFAENVQNILIMISTYKEQEIIYIQNNQIKVFTEISEQSQNGTDVFCAKSNGAECQLVKQGEVVQCYDDTNNLLSNDYCAVFDCFQRLDTDNECAVPTSCGDNRKCQAISCLYGTNSNCYFNYQAATFTSFINASQMQFVNSYILQNLSSTPTPVKPAKNRTGLAVGLAVAGCFIVFLIVLTSMYFVHRRNLKKTEVKENVDDVKQLQRNDSVLVSSALQ</sequence>
<dbReference type="EMBL" id="CATOUU010000803">
    <property type="protein sequence ID" value="CAI9949754.1"/>
    <property type="molecule type" value="Genomic_DNA"/>
</dbReference>
<name>A0AA86Q0D6_9EUKA</name>
<keyword evidence="1" id="KW-0812">Transmembrane</keyword>
<comment type="caution">
    <text evidence="2">The sequence shown here is derived from an EMBL/GenBank/DDBJ whole genome shotgun (WGS) entry which is preliminary data.</text>
</comment>